<reference evidence="1" key="1">
    <citation type="submission" date="2022-07" db="EMBL/GenBank/DDBJ databases">
        <title>Phylogenomic reconstructions and comparative analyses of Kickxellomycotina fungi.</title>
        <authorList>
            <person name="Reynolds N.K."/>
            <person name="Stajich J.E."/>
            <person name="Barry K."/>
            <person name="Grigoriev I.V."/>
            <person name="Crous P."/>
            <person name="Smith M.E."/>
        </authorList>
    </citation>
    <scope>NUCLEOTIDE SEQUENCE</scope>
    <source>
        <strain evidence="1">CBS 109366</strain>
    </source>
</reference>
<evidence type="ECO:0000313" key="2">
    <source>
        <dbReference type="Proteomes" id="UP001140234"/>
    </source>
</evidence>
<sequence length="209" mass="24152">MTRMQPGLRINLPGTREEDCFGWTYESVSDVKTELAAQEYLQALLRQRRFDIDRLLQVPDGIEDQRWLYEHMRQICIEMGLYVAQIHKECTEQTCPSMQANGQPFYCAAHGRPRTCSAVGYAVHTLDYTMRHLSSALPDGGTGDAAQKHFQSMMRRLYRIFAHAYFHHREFFERQEAASGLFARFVRLGRKHALLPESQLIIPDLPTTA</sequence>
<name>A0ACC1JVE3_9FUNG</name>
<protein>
    <submittedName>
        <fullName evidence="1">Uncharacterized protein</fullName>
    </submittedName>
</protein>
<organism evidence="1 2">
    <name type="scientific">Coemansia nantahalensis</name>
    <dbReference type="NCBI Taxonomy" id="2789366"/>
    <lineage>
        <taxon>Eukaryota</taxon>
        <taxon>Fungi</taxon>
        <taxon>Fungi incertae sedis</taxon>
        <taxon>Zoopagomycota</taxon>
        <taxon>Kickxellomycotina</taxon>
        <taxon>Kickxellomycetes</taxon>
        <taxon>Kickxellales</taxon>
        <taxon>Kickxellaceae</taxon>
        <taxon>Coemansia</taxon>
    </lineage>
</organism>
<dbReference type="Proteomes" id="UP001140234">
    <property type="component" value="Unassembled WGS sequence"/>
</dbReference>
<evidence type="ECO:0000313" key="1">
    <source>
        <dbReference type="EMBL" id="KAJ2767926.1"/>
    </source>
</evidence>
<proteinExistence type="predicted"/>
<keyword evidence="2" id="KW-1185">Reference proteome</keyword>
<accession>A0ACC1JVE3</accession>
<gene>
    <name evidence="1" type="ORF">IWQ57_003753</name>
</gene>
<comment type="caution">
    <text evidence="1">The sequence shown here is derived from an EMBL/GenBank/DDBJ whole genome shotgun (WGS) entry which is preliminary data.</text>
</comment>
<dbReference type="EMBL" id="JANBUJ010001304">
    <property type="protein sequence ID" value="KAJ2767926.1"/>
    <property type="molecule type" value="Genomic_DNA"/>
</dbReference>